<dbReference type="InterPro" id="IPR029063">
    <property type="entry name" value="SAM-dependent_MTases_sf"/>
</dbReference>
<dbReference type="RefSeq" id="WP_022938741.1">
    <property type="nucleotide sequence ID" value="NZ_CABKRQ010000006.1"/>
</dbReference>
<gene>
    <name evidence="7" type="ORF">DES51_102107</name>
</gene>
<dbReference type="GO" id="GO:0003677">
    <property type="term" value="F:DNA binding"/>
    <property type="evidence" value="ECO:0007669"/>
    <property type="project" value="InterPro"/>
</dbReference>
<evidence type="ECO:0000259" key="6">
    <source>
        <dbReference type="Pfam" id="PF01555"/>
    </source>
</evidence>
<dbReference type="InterPro" id="IPR002295">
    <property type="entry name" value="N4/N6-MTase_EcoPI_Mod-like"/>
</dbReference>
<name>A0A318KTN6_9FIRM</name>
<evidence type="ECO:0000313" key="8">
    <source>
        <dbReference type="Proteomes" id="UP000247612"/>
    </source>
</evidence>
<protein>
    <submittedName>
        <fullName evidence="7">Adenine-specific DNA-methyltransferase</fullName>
    </submittedName>
</protein>
<dbReference type="OrthoDB" id="9800801at2"/>
<dbReference type="GO" id="GO:0032259">
    <property type="term" value="P:methylation"/>
    <property type="evidence" value="ECO:0007669"/>
    <property type="project" value="UniProtKB-KW"/>
</dbReference>
<dbReference type="Gene3D" id="3.40.50.150">
    <property type="entry name" value="Vaccinia Virus protein VP39"/>
    <property type="match status" value="1"/>
</dbReference>
<dbReference type="Pfam" id="PF01555">
    <property type="entry name" value="N6_N4_Mtase"/>
    <property type="match status" value="1"/>
</dbReference>
<comment type="caution">
    <text evidence="7">The sequence shown here is derived from an EMBL/GenBank/DDBJ whole genome shotgun (WGS) entry which is preliminary data.</text>
</comment>
<dbReference type="InterPro" id="IPR002052">
    <property type="entry name" value="DNA_methylase_N6_adenine_CS"/>
</dbReference>
<dbReference type="PROSITE" id="PS00092">
    <property type="entry name" value="N6_MTASE"/>
    <property type="match status" value="1"/>
</dbReference>
<dbReference type="GO" id="GO:0009307">
    <property type="term" value="P:DNA restriction-modification system"/>
    <property type="evidence" value="ECO:0007669"/>
    <property type="project" value="UniProtKB-KW"/>
</dbReference>
<feature type="domain" description="DNA methylase N-4/N-6" evidence="6">
    <location>
        <begin position="111"/>
        <end position="453"/>
    </location>
</feature>
<comment type="similarity">
    <text evidence="1">Belongs to the N(4)/N(6)-methyltransferase family.</text>
</comment>
<evidence type="ECO:0000256" key="4">
    <source>
        <dbReference type="ARBA" id="ARBA00022691"/>
    </source>
</evidence>
<keyword evidence="8" id="KW-1185">Reference proteome</keyword>
<accession>A0A318KTN6</accession>
<dbReference type="InterPro" id="IPR002941">
    <property type="entry name" value="DNA_methylase_N4/N6"/>
</dbReference>
<keyword evidence="3 7" id="KW-0808">Transferase</keyword>
<keyword evidence="2 7" id="KW-0489">Methyltransferase</keyword>
<keyword evidence="5" id="KW-0680">Restriction system</keyword>
<evidence type="ECO:0000256" key="1">
    <source>
        <dbReference type="ARBA" id="ARBA00006594"/>
    </source>
</evidence>
<evidence type="ECO:0000256" key="2">
    <source>
        <dbReference type="ARBA" id="ARBA00022603"/>
    </source>
</evidence>
<evidence type="ECO:0000313" key="7">
    <source>
        <dbReference type="EMBL" id="PXX80989.1"/>
    </source>
</evidence>
<organism evidence="7 8">
    <name type="scientific">Dielma fastidiosa</name>
    <dbReference type="NCBI Taxonomy" id="1034346"/>
    <lineage>
        <taxon>Bacteria</taxon>
        <taxon>Bacillati</taxon>
        <taxon>Bacillota</taxon>
        <taxon>Erysipelotrichia</taxon>
        <taxon>Erysipelotrichales</taxon>
        <taxon>Erysipelotrichaceae</taxon>
        <taxon>Dielma</taxon>
    </lineage>
</organism>
<sequence>MSTNISKQKREDLLAKIKEIRAFISSAPQDENTGNLLSYLSDLEKDVNGKKYGLVFEEHREEIDEILDKNTPVLNEDKDLFIDNGGQMNFLIEGDNLASLKLLEKTHKGKIDVIYIDPPYNTLNDGFTYSDTLVDVNDTFRHSKWLSFMQERLSFTRRLMSDKGIIFISVDENEFAQIKLMCDEVFNEKNFIECIVWNKRVPKNDKGIGNIHEYILTYAKSCDFKYKFMVLKDGLKDIDDLLHECKKNAVSIEETEMRLKRLYKKNKYDRAVTLYNAVDENYRAWGKINMSWPNGNTFGPRYDVIHPATKKPVRVPDRGWRWSEASFLAAVDYDNVIERFDGSYMCGNIWFSKDENMQPSSIKYLDDVNRMLLRSIISLKSDGGIELEKYFDKKSVFAYPKSVELLRMLLDSITYNNKDCTILDFFAGSGTTGHAVMKLNSEDGGNRKFILCTNNENNICRDVTYERIKRVIDKEGYAASMKYYKVDYIPINERMYYEYADELLIHIRELVELENGVNFTDNAEIAIVLTEEELADFMANIKAYGKCRKLYMGHDLLPDEEQEQSLADHGIEINIIPDYYYQDLREV</sequence>
<dbReference type="GO" id="GO:0008170">
    <property type="term" value="F:N-methyltransferase activity"/>
    <property type="evidence" value="ECO:0007669"/>
    <property type="project" value="InterPro"/>
</dbReference>
<evidence type="ECO:0000256" key="5">
    <source>
        <dbReference type="ARBA" id="ARBA00022747"/>
    </source>
</evidence>
<dbReference type="PIRSF" id="PIRSF015855">
    <property type="entry name" value="TypeIII_Mtase_mKpnI"/>
    <property type="match status" value="1"/>
</dbReference>
<proteinExistence type="inferred from homology"/>
<keyword evidence="4" id="KW-0949">S-adenosyl-L-methionine</keyword>
<dbReference type="PRINTS" id="PR00506">
    <property type="entry name" value="D21N6MTFRASE"/>
</dbReference>
<dbReference type="STRING" id="1034346.GCA_000313565_02456"/>
<dbReference type="SUPFAM" id="SSF53335">
    <property type="entry name" value="S-adenosyl-L-methionine-dependent methyltransferases"/>
    <property type="match status" value="1"/>
</dbReference>
<dbReference type="EMBL" id="QJKH01000002">
    <property type="protein sequence ID" value="PXX80989.1"/>
    <property type="molecule type" value="Genomic_DNA"/>
</dbReference>
<reference evidence="7 8" key="1">
    <citation type="submission" date="2018-05" db="EMBL/GenBank/DDBJ databases">
        <title>Genomic Encyclopedia of Type Strains, Phase IV (KMG-IV): sequencing the most valuable type-strain genomes for metagenomic binning, comparative biology and taxonomic classification.</title>
        <authorList>
            <person name="Goeker M."/>
        </authorList>
    </citation>
    <scope>NUCLEOTIDE SEQUENCE [LARGE SCALE GENOMIC DNA]</scope>
    <source>
        <strain evidence="7 8">JC118</strain>
    </source>
</reference>
<dbReference type="Proteomes" id="UP000247612">
    <property type="component" value="Unassembled WGS sequence"/>
</dbReference>
<dbReference type="AlphaFoldDB" id="A0A318KTN6"/>
<evidence type="ECO:0000256" key="3">
    <source>
        <dbReference type="ARBA" id="ARBA00022679"/>
    </source>
</evidence>